<organism evidence="1 2">
    <name type="scientific">Methanooceanicella nereidis</name>
    <dbReference type="NCBI Taxonomy" id="2052831"/>
    <lineage>
        <taxon>Archaea</taxon>
        <taxon>Methanobacteriati</taxon>
        <taxon>Methanobacteriota</taxon>
        <taxon>Stenosarchaea group</taxon>
        <taxon>Methanomicrobia</taxon>
        <taxon>Methanocellales</taxon>
        <taxon>Methanocellaceae</taxon>
        <taxon>Methanooceanicella</taxon>
    </lineage>
</organism>
<proteinExistence type="predicted"/>
<evidence type="ECO:0000313" key="2">
    <source>
        <dbReference type="Proteomes" id="UP001320159"/>
    </source>
</evidence>
<dbReference type="Proteomes" id="UP001320159">
    <property type="component" value="Unassembled WGS sequence"/>
</dbReference>
<dbReference type="RefSeq" id="WP_230741971.1">
    <property type="nucleotide sequence ID" value="NZ_PGCK01000007.1"/>
</dbReference>
<gene>
    <name evidence="1" type="ORF">CUJ83_08935</name>
</gene>
<name>A0AAP2W7J1_9EURY</name>
<keyword evidence="2" id="KW-1185">Reference proteome</keyword>
<accession>A0AAP2W7J1</accession>
<reference evidence="1 2" key="1">
    <citation type="submission" date="2017-11" db="EMBL/GenBank/DDBJ databases">
        <title>Isolation and Characterization of Family Methanocellaceae Species from Potential Methane Hydrate Area Offshore Southwestern Taiwan.</title>
        <authorList>
            <person name="Zhang W.-L."/>
            <person name="Chen W.-C."/>
            <person name="Lai M.-C."/>
            <person name="Chen S.-C."/>
        </authorList>
    </citation>
    <scope>NUCLEOTIDE SEQUENCE [LARGE SCALE GENOMIC DNA]</scope>
    <source>
        <strain evidence="1 2">CWC-04</strain>
    </source>
</reference>
<comment type="caution">
    <text evidence="1">The sequence shown here is derived from an EMBL/GenBank/DDBJ whole genome shotgun (WGS) entry which is preliminary data.</text>
</comment>
<dbReference type="EMBL" id="PGCK01000007">
    <property type="protein sequence ID" value="MCD1295121.1"/>
    <property type="molecule type" value="Genomic_DNA"/>
</dbReference>
<protein>
    <submittedName>
        <fullName evidence="1">Uncharacterized protein</fullName>
    </submittedName>
</protein>
<sequence length="161" mass="18693">MSRVYYHFPREIDFERHYGFNADMRYLMKVMASIHGGSGSMEFETVAPNVNVHVRTVKARRDVVVEVTEKKIDFIPLTQENLTRVLPTLEQDGTVDYRVTVRYSYYDENFQKMTLKSDVFLVRTILGDDLTIQVKLVDGHGRTLPEEIANTIETQLQSYHG</sequence>
<evidence type="ECO:0000313" key="1">
    <source>
        <dbReference type="EMBL" id="MCD1295121.1"/>
    </source>
</evidence>
<dbReference type="AlphaFoldDB" id="A0AAP2W7J1"/>